<dbReference type="InterPro" id="IPR004752">
    <property type="entry name" value="AmpG_permease/AT-1"/>
</dbReference>
<protein>
    <submittedName>
        <fullName evidence="8">MFS transporter</fullName>
    </submittedName>
</protein>
<dbReference type="Pfam" id="PF07690">
    <property type="entry name" value="MFS_1"/>
    <property type="match status" value="1"/>
</dbReference>
<dbReference type="OrthoDB" id="9787815at2"/>
<keyword evidence="5 6" id="KW-0472">Membrane</keyword>
<evidence type="ECO:0000256" key="1">
    <source>
        <dbReference type="ARBA" id="ARBA00004141"/>
    </source>
</evidence>
<dbReference type="GO" id="GO:0016020">
    <property type="term" value="C:membrane"/>
    <property type="evidence" value="ECO:0007669"/>
    <property type="project" value="UniProtKB-SubCell"/>
</dbReference>
<dbReference type="GO" id="GO:0022857">
    <property type="term" value="F:transmembrane transporter activity"/>
    <property type="evidence" value="ECO:0007669"/>
    <property type="project" value="InterPro"/>
</dbReference>
<dbReference type="PROSITE" id="PS50850">
    <property type="entry name" value="MFS"/>
    <property type="match status" value="1"/>
</dbReference>
<feature type="transmembrane region" description="Helical" evidence="6">
    <location>
        <begin position="127"/>
        <end position="148"/>
    </location>
</feature>
<evidence type="ECO:0000313" key="9">
    <source>
        <dbReference type="Proteomes" id="UP000426424"/>
    </source>
</evidence>
<dbReference type="InterPro" id="IPR036259">
    <property type="entry name" value="MFS_trans_sf"/>
</dbReference>
<dbReference type="InterPro" id="IPR020846">
    <property type="entry name" value="MFS_dom"/>
</dbReference>
<feature type="transmembrane region" description="Helical" evidence="6">
    <location>
        <begin position="367"/>
        <end position="389"/>
    </location>
</feature>
<feature type="transmembrane region" description="Helical" evidence="6">
    <location>
        <begin position="489"/>
        <end position="508"/>
    </location>
</feature>
<keyword evidence="2" id="KW-0813">Transport</keyword>
<dbReference type="PANTHER" id="PTHR12778">
    <property type="entry name" value="SOLUTE CARRIER FAMILY 33 ACETYL-COA TRANSPORTER -RELATED"/>
    <property type="match status" value="1"/>
</dbReference>
<dbReference type="RefSeq" id="WP_153974838.1">
    <property type="nucleotide sequence ID" value="NZ_CP039268.1"/>
</dbReference>
<feature type="transmembrane region" description="Helical" evidence="6">
    <location>
        <begin position="160"/>
        <end position="184"/>
    </location>
</feature>
<feature type="transmembrane region" description="Helical" evidence="6">
    <location>
        <begin position="24"/>
        <end position="49"/>
    </location>
</feature>
<feature type="transmembrane region" description="Helical" evidence="6">
    <location>
        <begin position="331"/>
        <end position="355"/>
    </location>
</feature>
<reference evidence="8 9" key="1">
    <citation type="submission" date="2019-12" db="EMBL/GenBank/DDBJ databases">
        <title>The complete genome of the thermophilic, anoxygenic phototrophic gammaproteobacterium Thermochromatium tepidum.</title>
        <authorList>
            <person name="Sattley W.M."/>
            <person name="Swingley W.D."/>
            <person name="Burchell B.M."/>
            <person name="Gurbani S.A."/>
            <person name="Kujawa C.M."/>
            <person name="Nuccio D.A."/>
            <person name="Schladweiler J."/>
            <person name="Shaffer K.N."/>
            <person name="Stokes L.M."/>
            <person name="Touchman J.W."/>
            <person name="Blankenship R.E."/>
            <person name="Madigan M.T."/>
        </authorList>
    </citation>
    <scope>NUCLEOTIDE SEQUENCE [LARGE SCALE GENOMIC DNA]</scope>
    <source>
        <strain evidence="8 9">ATCC 43061</strain>
    </source>
</reference>
<keyword evidence="3 6" id="KW-0812">Transmembrane</keyword>
<keyword evidence="9" id="KW-1185">Reference proteome</keyword>
<feature type="transmembrane region" description="Helical" evidence="6">
    <location>
        <begin position="61"/>
        <end position="84"/>
    </location>
</feature>
<dbReference type="Proteomes" id="UP000426424">
    <property type="component" value="Chromosome"/>
</dbReference>
<keyword evidence="4 6" id="KW-1133">Transmembrane helix</keyword>
<feature type="transmembrane region" description="Helical" evidence="6">
    <location>
        <begin position="423"/>
        <end position="445"/>
    </location>
</feature>
<evidence type="ECO:0000313" key="8">
    <source>
        <dbReference type="EMBL" id="QGU32642.1"/>
    </source>
</evidence>
<evidence type="ECO:0000259" key="7">
    <source>
        <dbReference type="PROSITE" id="PS50850"/>
    </source>
</evidence>
<evidence type="ECO:0000256" key="3">
    <source>
        <dbReference type="ARBA" id="ARBA00022692"/>
    </source>
</evidence>
<gene>
    <name evidence="8" type="ORF">E6P07_06370</name>
</gene>
<feature type="transmembrane region" description="Helical" evidence="6">
    <location>
        <begin position="96"/>
        <end position="115"/>
    </location>
</feature>
<feature type="transmembrane region" description="Helical" evidence="6">
    <location>
        <begin position="278"/>
        <end position="300"/>
    </location>
</feature>
<dbReference type="AlphaFoldDB" id="A0A6I6E4F9"/>
<accession>A0A6I6E4F9</accession>
<dbReference type="NCBIfam" id="TIGR00901">
    <property type="entry name" value="2A0125"/>
    <property type="match status" value="1"/>
</dbReference>
<organism evidence="8 9">
    <name type="scientific">Thermochromatium tepidum ATCC 43061</name>
    <dbReference type="NCBI Taxonomy" id="316276"/>
    <lineage>
        <taxon>Bacteria</taxon>
        <taxon>Pseudomonadati</taxon>
        <taxon>Pseudomonadota</taxon>
        <taxon>Gammaproteobacteria</taxon>
        <taxon>Chromatiales</taxon>
        <taxon>Chromatiaceae</taxon>
        <taxon>Thermochromatium</taxon>
    </lineage>
</organism>
<dbReference type="EMBL" id="CP039268">
    <property type="protein sequence ID" value="QGU32642.1"/>
    <property type="molecule type" value="Genomic_DNA"/>
</dbReference>
<name>A0A6I6E4F9_THETI</name>
<dbReference type="PANTHER" id="PTHR12778:SF10">
    <property type="entry name" value="MAJOR FACILITATOR SUPERFAMILY DOMAIN-CONTAINING PROTEIN 3"/>
    <property type="match status" value="1"/>
</dbReference>
<dbReference type="SUPFAM" id="SSF103473">
    <property type="entry name" value="MFS general substrate transporter"/>
    <property type="match status" value="1"/>
</dbReference>
<dbReference type="Gene3D" id="1.20.1250.20">
    <property type="entry name" value="MFS general substrate transporter like domains"/>
    <property type="match status" value="2"/>
</dbReference>
<proteinExistence type="predicted"/>
<sequence length="524" mass="55795">MAQLHSEAPSDWRRTLAGLRDRRVLVMFLLGFSAGIPLLLIFSSLSLWLREAGIERETVTFFSWAALGYSFKFVWAPLIDTLPLPWLTRRLGRRRAWLLVSQLAIITAIVLMALIDPARGGSSLIQMAFAAVLLGFSSATQDIVIDAYRIESAPPRLQALLSSTYIAGYRIAMVASGAGALFLASTFGSEPGHYSYSAWSTTYLIMAGAMLIGVLTTLTTSEPESERPQRLAHAVPDSLRLVLVFAGMACAFGGGFFVSGPVLADLKHWLAAGVLGTFLLEALHLGLALVGAAGVGWLLVRLGAIDPALARRVWIEPVLDFFSRYGLRTALLLLALIGLYRISDIVLGVIANVFYQDLGFTKPQIATAVKTFGVVVGIAGGVLGGLLANRYGVPRILMLGAVLSAGTNLIFVSLAQVGADLVLLYLAVGSDNLAAGLASAAFVAFMSSLTNVSFTAVQYAIFSSLMTLLPKVLGGYSGSIVDGIGYPGFFVFTTLIGIPVIALVWIAGRRLELARGAMRDARSG</sequence>
<evidence type="ECO:0000256" key="4">
    <source>
        <dbReference type="ARBA" id="ARBA00022989"/>
    </source>
</evidence>
<dbReference type="KEGG" id="ttp:E6P07_06370"/>
<evidence type="ECO:0000256" key="5">
    <source>
        <dbReference type="ARBA" id="ARBA00023136"/>
    </source>
</evidence>
<feature type="domain" description="Major facilitator superfamily (MFS) profile" evidence="7">
    <location>
        <begin position="23"/>
        <end position="511"/>
    </location>
</feature>
<feature type="transmembrane region" description="Helical" evidence="6">
    <location>
        <begin position="239"/>
        <end position="258"/>
    </location>
</feature>
<evidence type="ECO:0000256" key="2">
    <source>
        <dbReference type="ARBA" id="ARBA00022448"/>
    </source>
</evidence>
<feature type="transmembrane region" description="Helical" evidence="6">
    <location>
        <begin position="396"/>
        <end position="417"/>
    </location>
</feature>
<dbReference type="InterPro" id="IPR011701">
    <property type="entry name" value="MFS"/>
</dbReference>
<comment type="subcellular location">
    <subcellularLocation>
        <location evidence="1">Membrane</location>
        <topology evidence="1">Multi-pass membrane protein</topology>
    </subcellularLocation>
</comment>
<feature type="transmembrane region" description="Helical" evidence="6">
    <location>
        <begin position="196"/>
        <end position="218"/>
    </location>
</feature>
<evidence type="ECO:0000256" key="6">
    <source>
        <dbReference type="SAM" id="Phobius"/>
    </source>
</evidence>